<dbReference type="SUPFAM" id="SSF49899">
    <property type="entry name" value="Concanavalin A-like lectins/glucanases"/>
    <property type="match status" value="1"/>
</dbReference>
<dbReference type="InterPro" id="IPR001362">
    <property type="entry name" value="Glyco_hydro_32"/>
</dbReference>
<dbReference type="EMBL" id="CP147248">
    <property type="protein sequence ID" value="WYJ86574.1"/>
    <property type="molecule type" value="Genomic_DNA"/>
</dbReference>
<evidence type="ECO:0000256" key="3">
    <source>
        <dbReference type="ARBA" id="ARBA00012758"/>
    </source>
</evidence>
<dbReference type="SUPFAM" id="SSF75005">
    <property type="entry name" value="Arabinanase/levansucrase/invertase"/>
    <property type="match status" value="1"/>
</dbReference>
<dbReference type="InterPro" id="IPR013189">
    <property type="entry name" value="Glyco_hydro_32_C"/>
</dbReference>
<comment type="function">
    <text evidence="9">Enables the bacterium to metabolize sucrose as a sole carbon source.</text>
</comment>
<evidence type="ECO:0000256" key="4">
    <source>
        <dbReference type="ARBA" id="ARBA00019623"/>
    </source>
</evidence>
<keyword evidence="13" id="KW-1185">Reference proteome</keyword>
<dbReference type="InterPro" id="IPR006232">
    <property type="entry name" value="Suc6P_hydrolase"/>
</dbReference>
<dbReference type="Pfam" id="PF00251">
    <property type="entry name" value="Glyco_hydro_32N"/>
    <property type="match status" value="1"/>
</dbReference>
<dbReference type="Gene3D" id="2.60.120.560">
    <property type="entry name" value="Exo-inulinase, domain 1"/>
    <property type="match status" value="1"/>
</dbReference>
<dbReference type="InterPro" id="IPR013148">
    <property type="entry name" value="Glyco_hydro_32_N"/>
</dbReference>
<evidence type="ECO:0000256" key="8">
    <source>
        <dbReference type="RuleBase" id="RU362110"/>
    </source>
</evidence>
<keyword evidence="6 8" id="KW-0326">Glycosidase</keyword>
<sequence length="483" mass="56538">MISKKIDKYTFYTPEWQNYLNQLKGTISQSTYLPKYHLYPKTGLMNDPNGLSYFNGKYHIFYQWFPFDSFHGMKHWGHATSEDLVTFKDEGFALIPNEEYEKNGAYSGNAFEYSNELYLFYTANYKTNTGKLAKQALAIMDKKGTIKKYPKNPIINGAPKGFSQELRDPFVFERNDSFYMLLGGSRFVAEERASFGDIGELLLYKSNNLFDWTYQGVIDLPINKGYMLECPSLITLDGKDVLFLSPMGYEKERYRYQNRFSSIYLIGQLDVEKRIFELEHVDELDAGFDYYAPQSFYGKNQLPLTFGWFGCGEQVYPIDTEGWKHGLTTAQEIRLVNGKFRRFPSQEVQNKFINKQTVITKQLNLEAPYYHLQFELNKEQESTIYFGTKDDFWQLNLDEKKETVTIERSNLAKKIDIEYGMKRTCEIAELSTIIIVDVFVDNSFIELYLNKGERVFSFRVFLESKQTTISFSKEINVTWALFE</sequence>
<proteinExistence type="inferred from homology"/>
<dbReference type="EC" id="3.2.1.26" evidence="3 8"/>
<evidence type="ECO:0000256" key="7">
    <source>
        <dbReference type="ARBA" id="ARBA00033367"/>
    </source>
</evidence>
<comment type="subcellular location">
    <subcellularLocation>
        <location evidence="9">Cytoplasm</location>
    </subcellularLocation>
</comment>
<feature type="domain" description="Glycosyl hydrolase family 32 C-terminal" evidence="11">
    <location>
        <begin position="355"/>
        <end position="474"/>
    </location>
</feature>
<dbReference type="PANTHER" id="PTHR43101:SF1">
    <property type="entry name" value="BETA-FRUCTOSIDASE"/>
    <property type="match status" value="1"/>
</dbReference>
<evidence type="ECO:0000259" key="11">
    <source>
        <dbReference type="Pfam" id="PF08244"/>
    </source>
</evidence>
<evidence type="ECO:0000259" key="10">
    <source>
        <dbReference type="Pfam" id="PF00251"/>
    </source>
</evidence>
<comment type="similarity">
    <text evidence="2 8">Belongs to the glycosyl hydrolase 32 family.</text>
</comment>
<dbReference type="InterPro" id="IPR013320">
    <property type="entry name" value="ConA-like_dom_sf"/>
</dbReference>
<accession>A0ABZ2T5B0</accession>
<dbReference type="PROSITE" id="PS00609">
    <property type="entry name" value="GLYCOSYL_HYDROL_F32"/>
    <property type="match status" value="1"/>
</dbReference>
<evidence type="ECO:0000256" key="9">
    <source>
        <dbReference type="RuleBase" id="RU365015"/>
    </source>
</evidence>
<dbReference type="CDD" id="cd18623">
    <property type="entry name" value="GH32_ScrB-like"/>
    <property type="match status" value="1"/>
</dbReference>
<evidence type="ECO:0000256" key="1">
    <source>
        <dbReference type="ARBA" id="ARBA00004914"/>
    </source>
</evidence>
<protein>
    <recommendedName>
        <fullName evidence="4 8">Sucrose-6-phosphate hydrolase</fullName>
        <ecNumber evidence="3 8">3.2.1.26</ecNumber>
    </recommendedName>
    <alternativeName>
        <fullName evidence="7 9">Invertase</fullName>
    </alternativeName>
</protein>
<name>A0ABZ2T5B0_9ENTE</name>
<dbReference type="SMART" id="SM00640">
    <property type="entry name" value="Glyco_32"/>
    <property type="match status" value="1"/>
</dbReference>
<dbReference type="InterPro" id="IPR018053">
    <property type="entry name" value="Glyco_hydro_32_AS"/>
</dbReference>
<dbReference type="NCBIfam" id="TIGR01322">
    <property type="entry name" value="scrB_fam"/>
    <property type="match status" value="1"/>
</dbReference>
<dbReference type="Pfam" id="PF08244">
    <property type="entry name" value="Glyco_hydro_32C"/>
    <property type="match status" value="1"/>
</dbReference>
<evidence type="ECO:0000256" key="5">
    <source>
        <dbReference type="ARBA" id="ARBA00022801"/>
    </source>
</evidence>
<keyword evidence="5 8" id="KW-0378">Hydrolase</keyword>
<feature type="domain" description="Glycosyl hydrolase family 32 N-terminal" evidence="10">
    <location>
        <begin position="37"/>
        <end position="339"/>
    </location>
</feature>
<dbReference type="RefSeq" id="WP_086443836.1">
    <property type="nucleotide sequence ID" value="NZ_CP147248.1"/>
</dbReference>
<dbReference type="InterPro" id="IPR023296">
    <property type="entry name" value="Glyco_hydro_beta-prop_sf"/>
</dbReference>
<evidence type="ECO:0000256" key="2">
    <source>
        <dbReference type="ARBA" id="ARBA00009902"/>
    </source>
</evidence>
<keyword evidence="9" id="KW-0963">Cytoplasm</keyword>
<keyword evidence="9" id="KW-0119">Carbohydrate metabolism</keyword>
<evidence type="ECO:0000313" key="13">
    <source>
        <dbReference type="Proteomes" id="UP000195080"/>
    </source>
</evidence>
<organism evidence="12 13">
    <name type="scientific">Candidatus Enterococcus lemimoniae</name>
    <dbReference type="NCBI Taxonomy" id="1834167"/>
    <lineage>
        <taxon>Bacteria</taxon>
        <taxon>Bacillati</taxon>
        <taxon>Bacillota</taxon>
        <taxon>Bacilli</taxon>
        <taxon>Lactobacillales</taxon>
        <taxon>Enterococcaceae</taxon>
        <taxon>Enterococcus</taxon>
    </lineage>
</organism>
<reference evidence="13" key="1">
    <citation type="submission" date="2017-05" db="EMBL/GenBank/DDBJ databases">
        <title>The Genome Sequence of EEnterococcus faecalis 9F2_4866.</title>
        <authorList>
            <consortium name="The Broad Institute Genomics Platform"/>
            <consortium name="The Broad Institute Genomic Center for Infectious Diseases"/>
            <person name="Earl A."/>
            <person name="Manson A."/>
            <person name="Schwartman J."/>
            <person name="Gilmore M."/>
            <person name="Abouelleil A."/>
            <person name="Cao P."/>
            <person name="Chapman S."/>
            <person name="Cusick C."/>
            <person name="Shea T."/>
            <person name="Young S."/>
            <person name="Neafsey D."/>
            <person name="Nusbaum C."/>
            <person name="Birren B."/>
        </authorList>
    </citation>
    <scope>NUCLEOTIDE SEQUENCE [LARGE SCALE GENOMIC DNA]</scope>
    <source>
        <strain evidence="13">12C11_DIV0727</strain>
    </source>
</reference>
<gene>
    <name evidence="12" type="ORF">A5866_001658</name>
</gene>
<dbReference type="InterPro" id="IPR051214">
    <property type="entry name" value="GH32_Enzymes"/>
</dbReference>
<comment type="pathway">
    <text evidence="1 9">Glycan biosynthesis; sucrose metabolism.</text>
</comment>
<comment type="catalytic activity">
    <reaction evidence="8">
        <text>Hydrolysis of terminal non-reducing beta-D-fructofuranoside residues in beta-D-fructofuranosides.</text>
        <dbReference type="EC" id="3.2.1.26"/>
    </reaction>
</comment>
<evidence type="ECO:0000313" key="12">
    <source>
        <dbReference type="EMBL" id="WYJ86574.1"/>
    </source>
</evidence>
<dbReference type="PANTHER" id="PTHR43101">
    <property type="entry name" value="BETA-FRUCTOSIDASE"/>
    <property type="match status" value="1"/>
</dbReference>
<evidence type="ECO:0000256" key="6">
    <source>
        <dbReference type="ARBA" id="ARBA00023295"/>
    </source>
</evidence>
<dbReference type="Proteomes" id="UP000195080">
    <property type="component" value="Chromosome"/>
</dbReference>
<dbReference type="Gene3D" id="2.115.10.20">
    <property type="entry name" value="Glycosyl hydrolase domain, family 43"/>
    <property type="match status" value="1"/>
</dbReference>